<name>A0AAV7QE47_PLEWA</name>
<organism evidence="1 2">
    <name type="scientific">Pleurodeles waltl</name>
    <name type="common">Iberian ribbed newt</name>
    <dbReference type="NCBI Taxonomy" id="8319"/>
    <lineage>
        <taxon>Eukaryota</taxon>
        <taxon>Metazoa</taxon>
        <taxon>Chordata</taxon>
        <taxon>Craniata</taxon>
        <taxon>Vertebrata</taxon>
        <taxon>Euteleostomi</taxon>
        <taxon>Amphibia</taxon>
        <taxon>Batrachia</taxon>
        <taxon>Caudata</taxon>
        <taxon>Salamandroidea</taxon>
        <taxon>Salamandridae</taxon>
        <taxon>Pleurodelinae</taxon>
        <taxon>Pleurodeles</taxon>
    </lineage>
</organism>
<keyword evidence="2" id="KW-1185">Reference proteome</keyword>
<dbReference type="AlphaFoldDB" id="A0AAV7QE47"/>
<gene>
    <name evidence="1" type="ORF">NDU88_004212</name>
</gene>
<protein>
    <submittedName>
        <fullName evidence="1">Uncharacterized protein</fullName>
    </submittedName>
</protein>
<dbReference type="EMBL" id="JANPWB010000010">
    <property type="protein sequence ID" value="KAJ1137816.1"/>
    <property type="molecule type" value="Genomic_DNA"/>
</dbReference>
<comment type="caution">
    <text evidence="1">The sequence shown here is derived from an EMBL/GenBank/DDBJ whole genome shotgun (WGS) entry which is preliminary data.</text>
</comment>
<evidence type="ECO:0000313" key="1">
    <source>
        <dbReference type="EMBL" id="KAJ1137816.1"/>
    </source>
</evidence>
<proteinExistence type="predicted"/>
<sequence length="144" mass="15879">MVTVPTALLRAQRREQKAKPRIRALGPSSAPAFSAPASSLHHCSGSVHPTLEEPFNIHERHPWSSRHTTILATGQPSISERHRPNIHVTRKGSILEFLHPGHRAFQLLRVLSKAQHPYPGAVPEIRQTSTQTSIPTTGHPTIGE</sequence>
<evidence type="ECO:0000313" key="2">
    <source>
        <dbReference type="Proteomes" id="UP001066276"/>
    </source>
</evidence>
<accession>A0AAV7QE47</accession>
<dbReference type="Proteomes" id="UP001066276">
    <property type="component" value="Chromosome 6"/>
</dbReference>
<reference evidence="1" key="1">
    <citation type="journal article" date="2022" name="bioRxiv">
        <title>Sequencing and chromosome-scale assembly of the giantPleurodeles waltlgenome.</title>
        <authorList>
            <person name="Brown T."/>
            <person name="Elewa A."/>
            <person name="Iarovenko S."/>
            <person name="Subramanian E."/>
            <person name="Araus A.J."/>
            <person name="Petzold A."/>
            <person name="Susuki M."/>
            <person name="Suzuki K.-i.T."/>
            <person name="Hayashi T."/>
            <person name="Toyoda A."/>
            <person name="Oliveira C."/>
            <person name="Osipova E."/>
            <person name="Leigh N.D."/>
            <person name="Simon A."/>
            <person name="Yun M.H."/>
        </authorList>
    </citation>
    <scope>NUCLEOTIDE SEQUENCE</scope>
    <source>
        <strain evidence="1">20211129_DDA</strain>
        <tissue evidence="1">Liver</tissue>
    </source>
</reference>